<dbReference type="PANTHER" id="PTHR11733">
    <property type="entry name" value="ZINC METALLOPROTEASE FAMILY M13 NEPRILYSIN-RELATED"/>
    <property type="match status" value="1"/>
</dbReference>
<dbReference type="InterPro" id="IPR042089">
    <property type="entry name" value="Peptidase_M13_dom_2"/>
</dbReference>
<protein>
    <submittedName>
        <fullName evidence="10">Endothelin-converting enzyme 1</fullName>
        <ecNumber evidence="10">3.4.24.71</ecNumber>
    </submittedName>
</protein>
<dbReference type="EC" id="3.4.24.71" evidence="10"/>
<evidence type="ECO:0000259" key="8">
    <source>
        <dbReference type="Pfam" id="PF01431"/>
    </source>
</evidence>
<evidence type="ECO:0000256" key="1">
    <source>
        <dbReference type="ARBA" id="ARBA00001947"/>
    </source>
</evidence>
<feature type="domain" description="Peptidase M13 N-terminal" evidence="9">
    <location>
        <begin position="40"/>
        <end position="419"/>
    </location>
</feature>
<evidence type="ECO:0000256" key="4">
    <source>
        <dbReference type="ARBA" id="ARBA00022723"/>
    </source>
</evidence>
<evidence type="ECO:0000256" key="3">
    <source>
        <dbReference type="ARBA" id="ARBA00022670"/>
    </source>
</evidence>
<keyword evidence="5 10" id="KW-0378">Hydrolase</keyword>
<evidence type="ECO:0000256" key="6">
    <source>
        <dbReference type="ARBA" id="ARBA00022833"/>
    </source>
</evidence>
<dbReference type="HOGENOM" id="CLU_006187_7_2_0"/>
<dbReference type="GO" id="GO:0046872">
    <property type="term" value="F:metal ion binding"/>
    <property type="evidence" value="ECO:0007669"/>
    <property type="project" value="UniProtKB-KW"/>
</dbReference>
<dbReference type="GO" id="GO:0016485">
    <property type="term" value="P:protein processing"/>
    <property type="evidence" value="ECO:0007669"/>
    <property type="project" value="TreeGrafter"/>
</dbReference>
<dbReference type="KEGG" id="sus:Acid_1818"/>
<dbReference type="PANTHER" id="PTHR11733:SF167">
    <property type="entry name" value="FI17812P1-RELATED"/>
    <property type="match status" value="1"/>
</dbReference>
<dbReference type="InterPro" id="IPR000718">
    <property type="entry name" value="Peptidase_M13"/>
</dbReference>
<dbReference type="Pfam" id="PF05649">
    <property type="entry name" value="Peptidase_M13_N"/>
    <property type="match status" value="1"/>
</dbReference>
<dbReference type="OrthoDB" id="9775677at2"/>
<keyword evidence="3" id="KW-0645">Protease</keyword>
<proteinExistence type="inferred from homology"/>
<keyword evidence="7" id="KW-0482">Metalloprotease</keyword>
<evidence type="ECO:0000256" key="7">
    <source>
        <dbReference type="ARBA" id="ARBA00023049"/>
    </source>
</evidence>
<dbReference type="CDD" id="cd08662">
    <property type="entry name" value="M13"/>
    <property type="match status" value="1"/>
</dbReference>
<dbReference type="InterPro" id="IPR008753">
    <property type="entry name" value="Peptidase_M13_N"/>
</dbReference>
<dbReference type="Gene3D" id="3.40.390.10">
    <property type="entry name" value="Collagenase (Catalytic Domain)"/>
    <property type="match status" value="1"/>
</dbReference>
<organism evidence="10">
    <name type="scientific">Solibacter usitatus (strain Ellin6076)</name>
    <dbReference type="NCBI Taxonomy" id="234267"/>
    <lineage>
        <taxon>Bacteria</taxon>
        <taxon>Pseudomonadati</taxon>
        <taxon>Acidobacteriota</taxon>
        <taxon>Terriglobia</taxon>
        <taxon>Bryobacterales</taxon>
        <taxon>Solibacteraceae</taxon>
        <taxon>Candidatus Solibacter</taxon>
    </lineage>
</organism>
<keyword evidence="6" id="KW-0862">Zinc</keyword>
<dbReference type="STRING" id="234267.Acid_1818"/>
<reference evidence="10" key="1">
    <citation type="submission" date="2006-10" db="EMBL/GenBank/DDBJ databases">
        <title>Complete sequence of Solibacter usitatus Ellin6076.</title>
        <authorList>
            <consortium name="US DOE Joint Genome Institute"/>
            <person name="Copeland A."/>
            <person name="Lucas S."/>
            <person name="Lapidus A."/>
            <person name="Barry K."/>
            <person name="Detter J.C."/>
            <person name="Glavina del Rio T."/>
            <person name="Hammon N."/>
            <person name="Israni S."/>
            <person name="Dalin E."/>
            <person name="Tice H."/>
            <person name="Pitluck S."/>
            <person name="Thompson L.S."/>
            <person name="Brettin T."/>
            <person name="Bruce D."/>
            <person name="Han C."/>
            <person name="Tapia R."/>
            <person name="Gilna P."/>
            <person name="Schmutz J."/>
            <person name="Larimer F."/>
            <person name="Land M."/>
            <person name="Hauser L."/>
            <person name="Kyrpides N."/>
            <person name="Mikhailova N."/>
            <person name="Janssen P.H."/>
            <person name="Kuske C.R."/>
            <person name="Richardson P."/>
        </authorList>
    </citation>
    <scope>NUCLEOTIDE SEQUENCE</scope>
    <source>
        <strain evidence="10">Ellin6076</strain>
    </source>
</reference>
<dbReference type="Gene3D" id="1.10.1380.10">
    <property type="entry name" value="Neutral endopeptidase , domain2"/>
    <property type="match status" value="1"/>
</dbReference>
<dbReference type="eggNOG" id="COG3590">
    <property type="taxonomic scope" value="Bacteria"/>
</dbReference>
<comment type="similarity">
    <text evidence="2">Belongs to the peptidase M13 family.</text>
</comment>
<dbReference type="InterPro" id="IPR024079">
    <property type="entry name" value="MetalloPept_cat_dom_sf"/>
</dbReference>
<dbReference type="GO" id="GO:0005886">
    <property type="term" value="C:plasma membrane"/>
    <property type="evidence" value="ECO:0007669"/>
    <property type="project" value="TreeGrafter"/>
</dbReference>
<dbReference type="EMBL" id="CP000473">
    <property type="protein sequence ID" value="ABJ82808.1"/>
    <property type="molecule type" value="Genomic_DNA"/>
</dbReference>
<dbReference type="AlphaFoldDB" id="Q027J9"/>
<dbReference type="InParanoid" id="Q027J9"/>
<dbReference type="SUPFAM" id="SSF55486">
    <property type="entry name" value="Metalloproteases ('zincins'), catalytic domain"/>
    <property type="match status" value="1"/>
</dbReference>
<dbReference type="InterPro" id="IPR018497">
    <property type="entry name" value="Peptidase_M13_C"/>
</dbReference>
<accession>Q027J9</accession>
<sequence precursor="true">MLKTVVLISTAAAALSAQPSSPNASMARFDVKAMDPTVDPCKDFYQYACGNWLKQNPIPPDQSRWGRFNELDERNKQVLRGILEDAAKAGGARDAVARQIGDYFAACMDESGIEARGLASIKPELQRIQDIKDKSQLAAQIAHMHRIGIPVLFEFGSGQDFKDSSAVVAQLDQGGLGLPDRDYYLKDDPKSVEIRQKYAAHVQRMFELAGETPQAAKAMADTVMRIETQLAKASLDRVSRRDPEKIYHPMKPGDVAALAPTFQWTRYFTGSGAPEFKSVVVAWPDFFKGVDQQLQKASLDDWKTYLRWHVLHSAATLLPAAFLKENFDFYGKTLTGATEMRPRWKRCVDYTDNQLGEALGKAYVQKTFGAEGKERTLKMVHALEAALGQDIEKLDWMTPATKKEALVKLKAITNKIGYPEKWRDYSSVEIKRDDAVGNRFRADQFEFQRQLDKIGKPVDRLEWSMTPPTVNAYYDPQMNNINFPAGILQPPFFDNSLDDAVNFGGIGMVIGHELTHGFDDEGRQFDPEGNLKDWWTPVDAKEFAQREACVADEYSSFQVAPGAHINGKLTLGENTADNGGTRIALMALLNTIGNDTKKIDGFTPEQRFFLAFGQVWCSNEREEALRLQVQTDPHSPPEFRVNGVVKNMPEFQKAFSCKAGQPMVKASACHVW</sequence>
<evidence type="ECO:0000259" key="9">
    <source>
        <dbReference type="Pfam" id="PF05649"/>
    </source>
</evidence>
<dbReference type="PRINTS" id="PR00786">
    <property type="entry name" value="NEPRILYSIN"/>
</dbReference>
<comment type="cofactor">
    <cofactor evidence="1">
        <name>Zn(2+)</name>
        <dbReference type="ChEBI" id="CHEBI:29105"/>
    </cofactor>
</comment>
<feature type="domain" description="Peptidase M13 C-terminal" evidence="8">
    <location>
        <begin position="471"/>
        <end position="671"/>
    </location>
</feature>
<dbReference type="Pfam" id="PF01431">
    <property type="entry name" value="Peptidase_M13"/>
    <property type="match status" value="1"/>
</dbReference>
<gene>
    <name evidence="10" type="ordered locus">Acid_1818</name>
</gene>
<keyword evidence="4" id="KW-0479">Metal-binding</keyword>
<name>Q027J9_SOLUE</name>
<dbReference type="PROSITE" id="PS51885">
    <property type="entry name" value="NEPRILYSIN"/>
    <property type="match status" value="1"/>
</dbReference>
<evidence type="ECO:0000256" key="2">
    <source>
        <dbReference type="ARBA" id="ARBA00007357"/>
    </source>
</evidence>
<evidence type="ECO:0000313" key="10">
    <source>
        <dbReference type="EMBL" id="ABJ82808.1"/>
    </source>
</evidence>
<evidence type="ECO:0000256" key="5">
    <source>
        <dbReference type="ARBA" id="ARBA00022801"/>
    </source>
</evidence>
<dbReference type="GO" id="GO:0004222">
    <property type="term" value="F:metalloendopeptidase activity"/>
    <property type="evidence" value="ECO:0007669"/>
    <property type="project" value="UniProtKB-EC"/>
</dbReference>